<comment type="caution">
    <text evidence="1">The sequence shown here is derived from an EMBL/GenBank/DDBJ whole genome shotgun (WGS) entry which is preliminary data.</text>
</comment>
<accession>X1A6A1</accession>
<reference evidence="1" key="1">
    <citation type="journal article" date="2014" name="Front. Microbiol.">
        <title>High frequency of phylogenetically diverse reductive dehalogenase-homologous genes in deep subseafloor sedimentary metagenomes.</title>
        <authorList>
            <person name="Kawai M."/>
            <person name="Futagami T."/>
            <person name="Toyoda A."/>
            <person name="Takaki Y."/>
            <person name="Nishi S."/>
            <person name="Hori S."/>
            <person name="Arai W."/>
            <person name="Tsubouchi T."/>
            <person name="Morono Y."/>
            <person name="Uchiyama I."/>
            <person name="Ito T."/>
            <person name="Fujiyama A."/>
            <person name="Inagaki F."/>
            <person name="Takami H."/>
        </authorList>
    </citation>
    <scope>NUCLEOTIDE SEQUENCE</scope>
    <source>
        <strain evidence="1">Expedition CK06-06</strain>
    </source>
</reference>
<protein>
    <submittedName>
        <fullName evidence="1">Uncharacterized protein</fullName>
    </submittedName>
</protein>
<evidence type="ECO:0000313" key="1">
    <source>
        <dbReference type="EMBL" id="GAG65692.1"/>
    </source>
</evidence>
<dbReference type="AlphaFoldDB" id="X1A6A1"/>
<feature type="non-terminal residue" evidence="1">
    <location>
        <position position="1"/>
    </location>
</feature>
<proteinExistence type="predicted"/>
<dbReference type="EMBL" id="BART01007917">
    <property type="protein sequence ID" value="GAG65692.1"/>
    <property type="molecule type" value="Genomic_DNA"/>
</dbReference>
<name>X1A6A1_9ZZZZ</name>
<organism evidence="1">
    <name type="scientific">marine sediment metagenome</name>
    <dbReference type="NCBI Taxonomy" id="412755"/>
    <lineage>
        <taxon>unclassified sequences</taxon>
        <taxon>metagenomes</taxon>
        <taxon>ecological metagenomes</taxon>
    </lineage>
</organism>
<sequence>PLSTSNTAKLKVNYGVDEAIHIATASYVPVSRWASA</sequence>
<gene>
    <name evidence="1" type="ORF">S01H4_17910</name>
</gene>